<name>A0ABR4ZD79_9NOCA</name>
<accession>A0ABR4ZD79</accession>
<proteinExistence type="predicted"/>
<evidence type="ECO:0000313" key="2">
    <source>
        <dbReference type="Proteomes" id="UP000031364"/>
    </source>
</evidence>
<keyword evidence="2" id="KW-1185">Reference proteome</keyword>
<gene>
    <name evidence="1" type="ORF">FG87_22070</name>
</gene>
<dbReference type="EMBL" id="JNFP01000026">
    <property type="protein sequence ID" value="KIA63047.1"/>
    <property type="molecule type" value="Genomic_DNA"/>
</dbReference>
<dbReference type="Proteomes" id="UP000031364">
    <property type="component" value="Unassembled WGS sequence"/>
</dbReference>
<sequence length="80" mass="8980">MQGQVSINRGMPGLISFGRATDNLLPDLNRYRLPQCTSLRSAEGRRLDQLVDVGRQTRVGRRSGLSEEFPEVILDAMAHR</sequence>
<comment type="caution">
    <text evidence="1">The sequence shown here is derived from an EMBL/GenBank/DDBJ whole genome shotgun (WGS) entry which is preliminary data.</text>
</comment>
<evidence type="ECO:0000313" key="1">
    <source>
        <dbReference type="EMBL" id="KIA63047.1"/>
    </source>
</evidence>
<reference evidence="1 2" key="1">
    <citation type="journal article" date="2014" name="Int. J. Syst. Evol. Microbiol.">
        <title>Nocardia vulneris sp. nov., isolated from wounds of human patients in North America.</title>
        <authorList>
            <person name="Lasker B.A."/>
            <person name="Bell M."/>
            <person name="Klenk H.P."/>
            <person name="Sproer C."/>
            <person name="Schumann C."/>
            <person name="Schumann P."/>
            <person name="Brown J.M."/>
        </authorList>
    </citation>
    <scope>NUCLEOTIDE SEQUENCE [LARGE SCALE GENOMIC DNA]</scope>
    <source>
        <strain evidence="1 2">W9851</strain>
    </source>
</reference>
<protein>
    <submittedName>
        <fullName evidence="1">Uncharacterized protein</fullName>
    </submittedName>
</protein>
<organism evidence="1 2">
    <name type="scientific">Nocardia vulneris</name>
    <dbReference type="NCBI Taxonomy" id="1141657"/>
    <lineage>
        <taxon>Bacteria</taxon>
        <taxon>Bacillati</taxon>
        <taxon>Actinomycetota</taxon>
        <taxon>Actinomycetes</taxon>
        <taxon>Mycobacteriales</taxon>
        <taxon>Nocardiaceae</taxon>
        <taxon>Nocardia</taxon>
    </lineage>
</organism>